<dbReference type="RefSeq" id="WP_263372401.1">
    <property type="nucleotide sequence ID" value="NZ_JAGSYD010000005.1"/>
</dbReference>
<dbReference type="EMBL" id="JBHSWI010000001">
    <property type="protein sequence ID" value="MFC6644465.1"/>
    <property type="molecule type" value="Genomic_DNA"/>
</dbReference>
<dbReference type="InterPro" id="IPR050361">
    <property type="entry name" value="MPP/UQCRC_Complex"/>
</dbReference>
<accession>A0ABW1Z7S7</accession>
<dbReference type="Proteomes" id="UP001596391">
    <property type="component" value="Unassembled WGS sequence"/>
</dbReference>
<organism evidence="4 5">
    <name type="scientific">Granulicella cerasi</name>
    <dbReference type="NCBI Taxonomy" id="741063"/>
    <lineage>
        <taxon>Bacteria</taxon>
        <taxon>Pseudomonadati</taxon>
        <taxon>Acidobacteriota</taxon>
        <taxon>Terriglobia</taxon>
        <taxon>Terriglobales</taxon>
        <taxon>Acidobacteriaceae</taxon>
        <taxon>Granulicella</taxon>
    </lineage>
</organism>
<sequence>MKRTLAAVLLIASATSVLAQEGGYPHERAPWEEIVTPPLHAFHPEPPRHLTLPNGIEIFLEEDHELPFITGYMRIRGGSRDEPADKLGLVSLYGQSWRTSGTSTTPGDKLDDQLALKAASIETGSGQASTYVSLNCFTQDFDSTFASALDLLRHPQFQQTKLDLARRSAMTGILRRNDEADGIAVREALQIAYGKDNPYGRTTQLATLSSIMLDDLNAWHKRTVVGSNIIVGMVGDFDAKALEAKLRKAFESIPRGEKLAAPKVAFSDAKPGIYFAAKDDVNQSNIYLVGLGTEESNPDYYALSVMNEIFSGGFGSRVVQDVRTRLGLAYEVGGSFGAAYDHPGLFAISAGTRSAQTVAATQAILKDVGELRTETPSPEELKRAKDDLLNSFIFRFDDTEKILAQQITLAVYGYPADFLERYRAGIEKVTAEDVSRVANKYVQPEKLSIVVVGNPAELDPPLSKLGPVTTLDISIPGAPKE</sequence>
<feature type="domain" description="Peptidase M16 C-terminal" evidence="3">
    <location>
        <begin position="211"/>
        <end position="386"/>
    </location>
</feature>
<evidence type="ECO:0000256" key="1">
    <source>
        <dbReference type="SAM" id="SignalP"/>
    </source>
</evidence>
<proteinExistence type="predicted"/>
<evidence type="ECO:0000313" key="5">
    <source>
        <dbReference type="Proteomes" id="UP001596391"/>
    </source>
</evidence>
<keyword evidence="5" id="KW-1185">Reference proteome</keyword>
<dbReference type="PANTHER" id="PTHR11851:SF225">
    <property type="entry name" value="NON-PEPTIDASE HOMOLOG YMXG"/>
    <property type="match status" value="1"/>
</dbReference>
<gene>
    <name evidence="4" type="ORF">ACFQBQ_02445</name>
</gene>
<dbReference type="Pfam" id="PF05193">
    <property type="entry name" value="Peptidase_M16_C"/>
    <property type="match status" value="1"/>
</dbReference>
<dbReference type="InterPro" id="IPR011249">
    <property type="entry name" value="Metalloenz_LuxS/M16"/>
</dbReference>
<comment type="caution">
    <text evidence="4">The sequence shown here is derived from an EMBL/GenBank/DDBJ whole genome shotgun (WGS) entry which is preliminary data.</text>
</comment>
<evidence type="ECO:0000313" key="4">
    <source>
        <dbReference type="EMBL" id="MFC6644465.1"/>
    </source>
</evidence>
<dbReference type="PANTHER" id="PTHR11851">
    <property type="entry name" value="METALLOPROTEASE"/>
    <property type="match status" value="1"/>
</dbReference>
<protein>
    <submittedName>
        <fullName evidence="4">M16 family metallopeptidase</fullName>
    </submittedName>
</protein>
<name>A0ABW1Z7S7_9BACT</name>
<reference evidence="5" key="1">
    <citation type="journal article" date="2019" name="Int. J. Syst. Evol. Microbiol.">
        <title>The Global Catalogue of Microorganisms (GCM) 10K type strain sequencing project: providing services to taxonomists for standard genome sequencing and annotation.</title>
        <authorList>
            <consortium name="The Broad Institute Genomics Platform"/>
            <consortium name="The Broad Institute Genome Sequencing Center for Infectious Disease"/>
            <person name="Wu L."/>
            <person name="Ma J."/>
        </authorList>
    </citation>
    <scope>NUCLEOTIDE SEQUENCE [LARGE SCALE GENOMIC DNA]</scope>
    <source>
        <strain evidence="5">CGMCC 1.16026</strain>
    </source>
</reference>
<dbReference type="InterPro" id="IPR011765">
    <property type="entry name" value="Pept_M16_N"/>
</dbReference>
<dbReference type="Gene3D" id="3.30.830.10">
    <property type="entry name" value="Metalloenzyme, LuxS/M16 peptidase-like"/>
    <property type="match status" value="2"/>
</dbReference>
<feature type="signal peptide" evidence="1">
    <location>
        <begin position="1"/>
        <end position="19"/>
    </location>
</feature>
<dbReference type="SUPFAM" id="SSF63411">
    <property type="entry name" value="LuxS/MPP-like metallohydrolase"/>
    <property type="match status" value="2"/>
</dbReference>
<dbReference type="Pfam" id="PF00675">
    <property type="entry name" value="Peptidase_M16"/>
    <property type="match status" value="1"/>
</dbReference>
<feature type="domain" description="Peptidase M16 N-terminal" evidence="2">
    <location>
        <begin position="60"/>
        <end position="202"/>
    </location>
</feature>
<feature type="chain" id="PRO_5046164562" evidence="1">
    <location>
        <begin position="20"/>
        <end position="481"/>
    </location>
</feature>
<keyword evidence="1" id="KW-0732">Signal</keyword>
<evidence type="ECO:0000259" key="3">
    <source>
        <dbReference type="Pfam" id="PF05193"/>
    </source>
</evidence>
<dbReference type="InterPro" id="IPR007863">
    <property type="entry name" value="Peptidase_M16_C"/>
</dbReference>
<evidence type="ECO:0000259" key="2">
    <source>
        <dbReference type="Pfam" id="PF00675"/>
    </source>
</evidence>